<dbReference type="InterPro" id="IPR011334">
    <property type="entry name" value="UDP-acyl_GlcNac_deAcase_C"/>
</dbReference>
<protein>
    <recommendedName>
        <fullName evidence="4 12">UDP-3-O-acyl-N-acetylglucosamine deacetylase</fullName>
        <shortName evidence="12">UDP-3-O-acyl-GlcNAc deacetylase</shortName>
        <ecNumber evidence="4 12">3.5.1.108</ecNumber>
    </recommendedName>
    <alternativeName>
        <fullName evidence="12">UDP-3-O-[R-3-hydroxymyristoyl]-N-acetylglucosamine deacetylase</fullName>
    </alternativeName>
</protein>
<feature type="active site" description="Proton donor" evidence="12">
    <location>
        <position position="304"/>
    </location>
</feature>
<organism evidence="13 14">
    <name type="scientific">Entomobacter blattae</name>
    <dbReference type="NCBI Taxonomy" id="2762277"/>
    <lineage>
        <taxon>Bacteria</taxon>
        <taxon>Pseudomonadati</taxon>
        <taxon>Pseudomonadota</taxon>
        <taxon>Alphaproteobacteria</taxon>
        <taxon>Acetobacterales</taxon>
        <taxon>Acetobacteraceae</taxon>
        <taxon>Entomobacter</taxon>
    </lineage>
</organism>
<dbReference type="HAMAP" id="MF_00388">
    <property type="entry name" value="LpxC"/>
    <property type="match status" value="1"/>
</dbReference>
<dbReference type="InterPro" id="IPR004463">
    <property type="entry name" value="UDP-acyl_GlcNac_deAcase"/>
</dbReference>
<keyword evidence="5 12" id="KW-0444">Lipid biosynthesis</keyword>
<evidence type="ECO:0000256" key="9">
    <source>
        <dbReference type="ARBA" id="ARBA00022833"/>
    </source>
</evidence>
<dbReference type="Proteomes" id="UP000516349">
    <property type="component" value="Chromosome"/>
</dbReference>
<keyword evidence="7 12" id="KW-0479">Metal-binding</keyword>
<keyword evidence="8 12" id="KW-0378">Hydrolase</keyword>
<dbReference type="InterPro" id="IPR020568">
    <property type="entry name" value="Ribosomal_Su5_D2-typ_SF"/>
</dbReference>
<name>A0A7H1NNS7_9PROT</name>
<dbReference type="GO" id="GO:0009245">
    <property type="term" value="P:lipid A biosynthetic process"/>
    <property type="evidence" value="ECO:0007669"/>
    <property type="project" value="UniProtKB-UniRule"/>
</dbReference>
<dbReference type="RefSeq" id="WP_238996845.1">
    <property type="nucleotide sequence ID" value="NZ_CP060244.1"/>
</dbReference>
<gene>
    <name evidence="12 13" type="primary">lpxC</name>
    <name evidence="13" type="ORF">JGUZn3_01720</name>
</gene>
<comment type="catalytic activity">
    <reaction evidence="11 12">
        <text>a UDP-3-O-[(3R)-3-hydroxyacyl]-N-acetyl-alpha-D-glucosamine + H2O = a UDP-3-O-[(3R)-3-hydroxyacyl]-alpha-D-glucosamine + acetate</text>
        <dbReference type="Rhea" id="RHEA:67816"/>
        <dbReference type="ChEBI" id="CHEBI:15377"/>
        <dbReference type="ChEBI" id="CHEBI:30089"/>
        <dbReference type="ChEBI" id="CHEBI:137740"/>
        <dbReference type="ChEBI" id="CHEBI:173225"/>
        <dbReference type="EC" id="3.5.1.108"/>
    </reaction>
</comment>
<dbReference type="SUPFAM" id="SSF54211">
    <property type="entry name" value="Ribosomal protein S5 domain 2-like"/>
    <property type="match status" value="2"/>
</dbReference>
<evidence type="ECO:0000313" key="14">
    <source>
        <dbReference type="Proteomes" id="UP000516349"/>
    </source>
</evidence>
<dbReference type="AlphaFoldDB" id="A0A7H1NNS7"/>
<accession>A0A7H1NNS7</accession>
<dbReference type="GO" id="GO:0103117">
    <property type="term" value="F:UDP-3-O-acyl-N-acetylglucosamine deacetylase activity"/>
    <property type="evidence" value="ECO:0007669"/>
    <property type="project" value="UniProtKB-UniRule"/>
</dbReference>
<reference evidence="13 14" key="1">
    <citation type="submission" date="2020-08" db="EMBL/GenBank/DDBJ databases">
        <title>Complete genome sequence of Entomobacter blattae G55GP.</title>
        <authorList>
            <person name="Poehlein A."/>
            <person name="Guzman J."/>
            <person name="Daniel R."/>
            <person name="Vilcinskas A."/>
        </authorList>
    </citation>
    <scope>NUCLEOTIDE SEQUENCE [LARGE SCALE GENOMIC DNA]</scope>
    <source>
        <strain evidence="13 14">G55GP</strain>
    </source>
</reference>
<evidence type="ECO:0000256" key="10">
    <source>
        <dbReference type="ARBA" id="ARBA00023098"/>
    </source>
</evidence>
<proteinExistence type="inferred from homology"/>
<evidence type="ECO:0000256" key="1">
    <source>
        <dbReference type="ARBA" id="ARBA00001947"/>
    </source>
</evidence>
<dbReference type="EMBL" id="CP060244">
    <property type="protein sequence ID" value="QNT77437.1"/>
    <property type="molecule type" value="Genomic_DNA"/>
</dbReference>
<dbReference type="GO" id="GO:0046872">
    <property type="term" value="F:metal ion binding"/>
    <property type="evidence" value="ECO:0007669"/>
    <property type="project" value="UniProtKB-KW"/>
</dbReference>
<evidence type="ECO:0000256" key="8">
    <source>
        <dbReference type="ARBA" id="ARBA00022801"/>
    </source>
</evidence>
<evidence type="ECO:0000256" key="5">
    <source>
        <dbReference type="ARBA" id="ARBA00022516"/>
    </source>
</evidence>
<dbReference type="PANTHER" id="PTHR33694:SF1">
    <property type="entry name" value="UDP-3-O-ACYL-N-ACETYLGLUCOSAMINE DEACETYLASE 1, MITOCHONDRIAL-RELATED"/>
    <property type="match status" value="1"/>
</dbReference>
<evidence type="ECO:0000313" key="13">
    <source>
        <dbReference type="EMBL" id="QNT77437.1"/>
    </source>
</evidence>
<evidence type="ECO:0000256" key="3">
    <source>
        <dbReference type="ARBA" id="ARBA00005002"/>
    </source>
</evidence>
<evidence type="ECO:0000256" key="6">
    <source>
        <dbReference type="ARBA" id="ARBA00022556"/>
    </source>
</evidence>
<comment type="similarity">
    <text evidence="12">Belongs to the LpxC family.</text>
</comment>
<evidence type="ECO:0000256" key="11">
    <source>
        <dbReference type="ARBA" id="ARBA00024535"/>
    </source>
</evidence>
<evidence type="ECO:0000256" key="4">
    <source>
        <dbReference type="ARBA" id="ARBA00012745"/>
    </source>
</evidence>
<dbReference type="NCBIfam" id="TIGR00325">
    <property type="entry name" value="lpxC"/>
    <property type="match status" value="1"/>
</dbReference>
<comment type="function">
    <text evidence="2 12">Catalyzes the hydrolysis of UDP-3-O-myristoyl-N-acetylglucosamine to form UDP-3-O-myristoylglucosamine and acetate, the committed step in lipid A biosynthesis.</text>
</comment>
<keyword evidence="9 12" id="KW-0862">Zinc</keyword>
<dbReference type="Gene3D" id="3.30.230.20">
    <property type="entry name" value="lpxc deacetylase, domain 1"/>
    <property type="match status" value="1"/>
</dbReference>
<dbReference type="InterPro" id="IPR015870">
    <property type="entry name" value="UDP-acyl_N-AcGlcN_deAcase_N"/>
</dbReference>
<evidence type="ECO:0000256" key="12">
    <source>
        <dbReference type="HAMAP-Rule" id="MF_00388"/>
    </source>
</evidence>
<dbReference type="PANTHER" id="PTHR33694">
    <property type="entry name" value="UDP-3-O-ACYL-N-ACETYLGLUCOSAMINE DEACETYLASE 1, MITOCHONDRIAL-RELATED"/>
    <property type="match status" value="1"/>
</dbReference>
<evidence type="ECO:0000256" key="2">
    <source>
        <dbReference type="ARBA" id="ARBA00002923"/>
    </source>
</evidence>
<feature type="binding site" evidence="12">
    <location>
        <position position="117"/>
    </location>
    <ligand>
        <name>Zn(2+)</name>
        <dbReference type="ChEBI" id="CHEBI:29105"/>
    </ligand>
</feature>
<dbReference type="EC" id="3.5.1.108" evidence="4 12"/>
<feature type="binding site" evidence="12">
    <location>
        <position position="277"/>
    </location>
    <ligand>
        <name>Zn(2+)</name>
        <dbReference type="ChEBI" id="CHEBI:29105"/>
    </ligand>
</feature>
<dbReference type="Gene3D" id="3.30.1700.10">
    <property type="entry name" value="lpxc deacetylase, domain 2"/>
    <property type="match status" value="1"/>
</dbReference>
<dbReference type="GO" id="GO:0016020">
    <property type="term" value="C:membrane"/>
    <property type="evidence" value="ECO:0007669"/>
    <property type="project" value="GOC"/>
</dbReference>
<keyword evidence="6 12" id="KW-0441">Lipid A biosynthesis</keyword>
<comment type="cofactor">
    <cofactor evidence="1 12">
        <name>Zn(2+)</name>
        <dbReference type="ChEBI" id="CHEBI:29105"/>
    </cofactor>
</comment>
<sequence>MDSIATLATLDELGLSSSYTSQQRIKLAFPSPLSPLTFQAKTFSSSICCTGTGLHSGKKISLTLNPAPVGHGITFTRTDLRHSLKIPAIYSNVVETHFSTVIANPEQPTIKMATIEHIMAALGGLGITDAAIDVNGPEIPILDGSSSEFIFLMECAGITHQEAFLPYMEILKTVRVEDGDAYAEIRPNHCYKGLTLDFSIEFSAPAIGQQSFVLNLSADSFRNEVANCRTFVLRHEIEKLYDAGMALGGSLDNAIVVDDDKILNPTGLRHPNEFVRHKTMDAVGDLNLAGMPIHGYFTGHKSGHGLNNKLLRALFAKPDAWRIIPTATPRDKQKPSPVNALLTN</sequence>
<feature type="binding site" evidence="12">
    <location>
        <position position="281"/>
    </location>
    <ligand>
        <name>Zn(2+)</name>
        <dbReference type="ChEBI" id="CHEBI:29105"/>
    </ligand>
</feature>
<comment type="pathway">
    <text evidence="3 12">Glycolipid biosynthesis; lipid IV(A) biosynthesis; lipid IV(A) from (3R)-3-hydroxytetradecanoyl-[acyl-carrier-protein] and UDP-N-acetyl-alpha-D-glucosamine: step 2/6.</text>
</comment>
<evidence type="ECO:0000256" key="7">
    <source>
        <dbReference type="ARBA" id="ARBA00022723"/>
    </source>
</evidence>
<dbReference type="Pfam" id="PF03331">
    <property type="entry name" value="LpxC"/>
    <property type="match status" value="1"/>
</dbReference>
<dbReference type="KEGG" id="ebla:JGUZn3_01720"/>
<dbReference type="UniPathway" id="UPA00359">
    <property type="reaction ID" value="UER00478"/>
</dbReference>
<keyword evidence="10 12" id="KW-0443">Lipid metabolism</keyword>
<keyword evidence="14" id="KW-1185">Reference proteome</keyword>